<evidence type="ECO:0000313" key="3">
    <source>
        <dbReference type="EMBL" id="TXC74378.1"/>
    </source>
</evidence>
<feature type="domain" description="Cell wall hydrolase SleB" evidence="2">
    <location>
        <begin position="128"/>
        <end position="230"/>
    </location>
</feature>
<evidence type="ECO:0000256" key="1">
    <source>
        <dbReference type="SAM" id="SignalP"/>
    </source>
</evidence>
<accession>A0A5C6UTU4</accession>
<evidence type="ECO:0000313" key="4">
    <source>
        <dbReference type="Proteomes" id="UP000321129"/>
    </source>
</evidence>
<reference evidence="3 4" key="1">
    <citation type="submission" date="2019-08" db="EMBL/GenBank/DDBJ databases">
        <title>Sphingorhabdus soil sp. nov., isolated from arctic soil.</title>
        <authorList>
            <person name="Liu Y."/>
        </authorList>
    </citation>
    <scope>NUCLEOTIDE SEQUENCE [LARGE SCALE GENOMIC DNA]</scope>
    <source>
        <strain evidence="3 4">D-2Q-5-6</strain>
    </source>
</reference>
<protein>
    <submittedName>
        <fullName evidence="3">Cell wall hydrolase</fullName>
    </submittedName>
</protein>
<dbReference type="EMBL" id="VOPY01000001">
    <property type="protein sequence ID" value="TXC74378.1"/>
    <property type="molecule type" value="Genomic_DNA"/>
</dbReference>
<sequence>MTNILRAASLAAVLMTAAGTFIATDPGFASESATQATIPTLQIDRAMVDHSGDAIDKSLRAPDSSLPIQISDETADAPSAIEDAIADADSARIEAATLGELVLKMPIPDTLDAETQCLAGTIYFESKGETLSGQLAVGRVVLNRAASPRFPNSICGVVYQRSQFSFVRGGKMPRINTASNSWRNAVAIAQIARNELWKNDAKGALFFHAARVSPHWRLTRIAQIDNHIFYR</sequence>
<evidence type="ECO:0000259" key="2">
    <source>
        <dbReference type="Pfam" id="PF07486"/>
    </source>
</evidence>
<keyword evidence="3" id="KW-0378">Hydrolase</keyword>
<proteinExistence type="predicted"/>
<dbReference type="Gene3D" id="1.10.10.2520">
    <property type="entry name" value="Cell wall hydrolase SleB, domain 1"/>
    <property type="match status" value="1"/>
</dbReference>
<keyword evidence="1" id="KW-0732">Signal</keyword>
<feature type="chain" id="PRO_5022786731" evidence="1">
    <location>
        <begin position="24"/>
        <end position="231"/>
    </location>
</feature>
<dbReference type="InterPro" id="IPR011105">
    <property type="entry name" value="Cell_wall_hydrolase_SleB"/>
</dbReference>
<name>A0A5C6UTU4_9SPHN</name>
<dbReference type="Pfam" id="PF07486">
    <property type="entry name" value="Hydrolase_2"/>
    <property type="match status" value="1"/>
</dbReference>
<dbReference type="GO" id="GO:0016787">
    <property type="term" value="F:hydrolase activity"/>
    <property type="evidence" value="ECO:0007669"/>
    <property type="project" value="UniProtKB-KW"/>
</dbReference>
<organism evidence="3 4">
    <name type="scientific">Flavisphingopyxis soli</name>
    <dbReference type="NCBI Taxonomy" id="2601267"/>
    <lineage>
        <taxon>Bacteria</taxon>
        <taxon>Pseudomonadati</taxon>
        <taxon>Pseudomonadota</taxon>
        <taxon>Alphaproteobacteria</taxon>
        <taxon>Sphingomonadales</taxon>
        <taxon>Sphingopyxidaceae</taxon>
        <taxon>Flavisphingopyxis</taxon>
    </lineage>
</organism>
<dbReference type="InterPro" id="IPR042047">
    <property type="entry name" value="SleB_dom1"/>
</dbReference>
<keyword evidence="4" id="KW-1185">Reference proteome</keyword>
<dbReference type="Proteomes" id="UP000321129">
    <property type="component" value="Unassembled WGS sequence"/>
</dbReference>
<comment type="caution">
    <text evidence="3">The sequence shown here is derived from an EMBL/GenBank/DDBJ whole genome shotgun (WGS) entry which is preliminary data.</text>
</comment>
<gene>
    <name evidence="3" type="ORF">FSZ31_01270</name>
</gene>
<feature type="signal peptide" evidence="1">
    <location>
        <begin position="1"/>
        <end position="23"/>
    </location>
</feature>
<dbReference type="OrthoDB" id="9785345at2"/>
<dbReference type="AlphaFoldDB" id="A0A5C6UTU4"/>